<keyword evidence="5 9" id="KW-1133">Transmembrane helix</keyword>
<feature type="transmembrane region" description="Helical" evidence="9">
    <location>
        <begin position="50"/>
        <end position="67"/>
    </location>
</feature>
<keyword evidence="6 9" id="KW-0472">Membrane</keyword>
<dbReference type="EMBL" id="FVZE01000006">
    <property type="protein sequence ID" value="SLK07203.1"/>
    <property type="molecule type" value="Genomic_DNA"/>
</dbReference>
<dbReference type="Pfam" id="PF09976">
    <property type="entry name" value="TPR_21"/>
    <property type="match status" value="1"/>
</dbReference>
<keyword evidence="3" id="KW-1003">Cell membrane</keyword>
<evidence type="ECO:0000313" key="12">
    <source>
        <dbReference type="Proteomes" id="UP000190989"/>
    </source>
</evidence>
<proteinExistence type="predicted"/>
<dbReference type="AlphaFoldDB" id="A0A1U6IGS6"/>
<accession>A0A1U6IGS6</accession>
<keyword evidence="12" id="KW-1185">Reference proteome</keyword>
<keyword evidence="4 9" id="KW-0812">Transmembrane</keyword>
<keyword evidence="7" id="KW-0143">Chaperone</keyword>
<evidence type="ECO:0000256" key="6">
    <source>
        <dbReference type="ARBA" id="ARBA00023136"/>
    </source>
</evidence>
<dbReference type="STRING" id="428990.SAMN06295987_106150"/>
<feature type="domain" description="Ancillary SecYEG translocon subunit/Cell division coordinator CpoB TPR" evidence="10">
    <location>
        <begin position="41"/>
        <end position="206"/>
    </location>
</feature>
<feature type="region of interest" description="Disordered" evidence="8">
    <location>
        <begin position="244"/>
        <end position="274"/>
    </location>
</feature>
<dbReference type="InterPro" id="IPR026039">
    <property type="entry name" value="YfgM"/>
</dbReference>
<comment type="subcellular location">
    <subcellularLocation>
        <location evidence="2">Cell membrane</location>
    </subcellularLocation>
    <subcellularLocation>
        <location evidence="1">Membrane</location>
        <topology evidence="1">Single-pass membrane protein</topology>
    </subcellularLocation>
</comment>
<protein>
    <recommendedName>
        <fullName evidence="10">Ancillary SecYEG translocon subunit/Cell division coordinator CpoB TPR domain-containing protein</fullName>
    </recommendedName>
</protein>
<evidence type="ECO:0000256" key="2">
    <source>
        <dbReference type="ARBA" id="ARBA00004236"/>
    </source>
</evidence>
<sequence length="274" mass="29017">MALPPSQNTPSNDKAEQRLAAQQDVFLREVDDAVRQDQLESFFARYGKPLIALIVIALAAFGGYLYWDHKQTQQREGDAETFVQALDSLKAGKLDEADAKLKALAAEGSDGSATAAKLMQAGIALDRGKKDDALKLYAAVARDENAPQPMRDLATIREVGANFDAMKPQDVVDRLKPYAAPGNPWFGVAGELVGMAYLKMDKKDQAGPLFGAIAKDEGVSAALRSRARQLAAVLGVDALDDVVDDKGEPIGKDGAKTAADAGATDEDAAQGAGE</sequence>
<dbReference type="PANTHER" id="PTHR38035">
    <property type="entry name" value="UPF0070 PROTEIN YFGM"/>
    <property type="match status" value="1"/>
</dbReference>
<evidence type="ECO:0000256" key="5">
    <source>
        <dbReference type="ARBA" id="ARBA00022989"/>
    </source>
</evidence>
<evidence type="ECO:0000256" key="1">
    <source>
        <dbReference type="ARBA" id="ARBA00004167"/>
    </source>
</evidence>
<dbReference type="PANTHER" id="PTHR38035:SF1">
    <property type="entry name" value="ANCILLARY SECYEG TRANSLOCON SUBUNIT"/>
    <property type="match status" value="1"/>
</dbReference>
<reference evidence="12" key="1">
    <citation type="submission" date="2017-02" db="EMBL/GenBank/DDBJ databases">
        <authorList>
            <person name="Varghese N."/>
            <person name="Submissions S."/>
        </authorList>
    </citation>
    <scope>NUCLEOTIDE SEQUENCE [LARGE SCALE GENOMIC DNA]</scope>
    <source>
        <strain evidence="12">SM117</strain>
    </source>
</reference>
<dbReference type="InterPro" id="IPR018704">
    <property type="entry name" value="SecYEG/CpoB_TPR"/>
</dbReference>
<evidence type="ECO:0000313" key="11">
    <source>
        <dbReference type="EMBL" id="SLK07203.1"/>
    </source>
</evidence>
<dbReference type="GO" id="GO:0044877">
    <property type="term" value="F:protein-containing complex binding"/>
    <property type="evidence" value="ECO:0007669"/>
    <property type="project" value="InterPro"/>
</dbReference>
<evidence type="ECO:0000256" key="9">
    <source>
        <dbReference type="SAM" id="Phobius"/>
    </source>
</evidence>
<dbReference type="RefSeq" id="WP_079731271.1">
    <property type="nucleotide sequence ID" value="NZ_FVZE01000006.1"/>
</dbReference>
<evidence type="ECO:0000256" key="7">
    <source>
        <dbReference type="ARBA" id="ARBA00023186"/>
    </source>
</evidence>
<dbReference type="Proteomes" id="UP000190989">
    <property type="component" value="Unassembled WGS sequence"/>
</dbReference>
<feature type="compositionally biased region" description="Basic and acidic residues" evidence="8">
    <location>
        <begin position="244"/>
        <end position="255"/>
    </location>
</feature>
<name>A0A1U6IGS6_9SPHN</name>
<organism evidence="11 12">
    <name type="scientific">Novosphingobium mathurense</name>
    <dbReference type="NCBI Taxonomy" id="428990"/>
    <lineage>
        <taxon>Bacteria</taxon>
        <taxon>Pseudomonadati</taxon>
        <taxon>Pseudomonadota</taxon>
        <taxon>Alphaproteobacteria</taxon>
        <taxon>Sphingomonadales</taxon>
        <taxon>Sphingomonadaceae</taxon>
        <taxon>Novosphingobium</taxon>
    </lineage>
</organism>
<evidence type="ECO:0000259" key="10">
    <source>
        <dbReference type="Pfam" id="PF09976"/>
    </source>
</evidence>
<dbReference type="GO" id="GO:0005886">
    <property type="term" value="C:plasma membrane"/>
    <property type="evidence" value="ECO:0007669"/>
    <property type="project" value="UniProtKB-SubCell"/>
</dbReference>
<evidence type="ECO:0000256" key="3">
    <source>
        <dbReference type="ARBA" id="ARBA00022475"/>
    </source>
</evidence>
<evidence type="ECO:0000256" key="4">
    <source>
        <dbReference type="ARBA" id="ARBA00022692"/>
    </source>
</evidence>
<gene>
    <name evidence="11" type="ORF">SAMN06295987_106150</name>
</gene>
<evidence type="ECO:0000256" key="8">
    <source>
        <dbReference type="SAM" id="MobiDB-lite"/>
    </source>
</evidence>